<evidence type="ECO:0000259" key="2">
    <source>
        <dbReference type="PROSITE" id="PS50878"/>
    </source>
</evidence>
<dbReference type="SUPFAM" id="SSF56672">
    <property type="entry name" value="DNA/RNA polymerases"/>
    <property type="match status" value="1"/>
</dbReference>
<dbReference type="Gene3D" id="3.30.70.270">
    <property type="match status" value="1"/>
</dbReference>
<sequence length="992" mass="114714">MSTQKKKWPRVPSGSAIPNRGSSMGHGNTRGAKNHWEYKRCQSSKPLTKLAIASYNAKTLRTEDRMEELLYELDKINWDVVGLSEVRRPGEEYLKLANGHSLYYRGSDSDKHEHGVALLINKRISGNIISINSVSDRILYLILHITKKVTLKVIQVYAPTSTAPDTEVEQMYEDISSCMKGHKTTYTMITGDFNAKIGVKEDDSEHVLGKFGYGSRNARGHTLINFLEQEKLFHMSSFFQKRPERKWTWLSPGARYKNEIDYVFSSHKCIVKDVSVLNSFNTGSDHRLIRALVQINTKLERYASIRRKRTKVDPECLLMKRESYQKEVENNLKLINTDTSDVNDLLNHLSSSLCKAAKYIAVRKTSRPNKLQPKTRELLEQRRTLIKQGESHTTLFKIVCKEARACLESDIEVYREKVVKNIIEKHRGPKVFKKALKPGTQQITKLCDTEGNIVTEQKRLLELVEEYYQLLYSSKNPEPFGLSDRKITNVGSEDVPEITTTEIRAALYRMSNGKAPGEDDIIIEMVKEGGDEVVEIIEKLFNKCLEESRIPEKWESAIVILLFKKGNKADLNNYRPISLLSQLYKLFTKIITIRLTNKLDFYQPVEQAGFRSGYSTMDHILTMRIVIEKATEYQMPLWLAFIDYKKAFDSIESWAVIQSLQNARIDHRYTNLVNNIYQKATLKVNLPPETKPVAIRRGVRQGDTLSPKLFTLVLEDIFKTLHWEGCGINIEGKRLSNLRFADDIVLFSDNPTDLEAMIQELNNASVRCGLEMNLDKTKIMTNCFNTTSIIKVNDTVIERVTKYVYLGQEVVMGKDNQANEIDRRIRLAWAAYSKLEFAFRMNFTAVQKARIYDQCILPVLTYGAETWVFTKEILQKLQVAQRAVERKLVGVTLRDRKRNQWLRQQSKVTDVIKHVAKLKWQWAGHIARKQGSWCKAVIEWRPWGEKRPQGRPQMRWYDDIKRTAGTKWIETAQDRKRWQKMKEAYTLGVEYG</sequence>
<dbReference type="InterPro" id="IPR043128">
    <property type="entry name" value="Rev_trsase/Diguanyl_cyclase"/>
</dbReference>
<comment type="caution">
    <text evidence="3">The sequence shown here is derived from an EMBL/GenBank/DDBJ whole genome shotgun (WGS) entry which is preliminary data.</text>
</comment>
<protein>
    <recommendedName>
        <fullName evidence="2">Reverse transcriptase domain-containing protein</fullName>
    </recommendedName>
</protein>
<accession>A0ABR3I117</accession>
<organism evidence="3 4">
    <name type="scientific">Loxostege sticticalis</name>
    <name type="common">Beet webworm moth</name>
    <dbReference type="NCBI Taxonomy" id="481309"/>
    <lineage>
        <taxon>Eukaryota</taxon>
        <taxon>Metazoa</taxon>
        <taxon>Ecdysozoa</taxon>
        <taxon>Arthropoda</taxon>
        <taxon>Hexapoda</taxon>
        <taxon>Insecta</taxon>
        <taxon>Pterygota</taxon>
        <taxon>Neoptera</taxon>
        <taxon>Endopterygota</taxon>
        <taxon>Lepidoptera</taxon>
        <taxon>Glossata</taxon>
        <taxon>Ditrysia</taxon>
        <taxon>Pyraloidea</taxon>
        <taxon>Crambidae</taxon>
        <taxon>Pyraustinae</taxon>
        <taxon>Loxostege</taxon>
    </lineage>
</organism>
<dbReference type="PROSITE" id="PS50878">
    <property type="entry name" value="RT_POL"/>
    <property type="match status" value="1"/>
</dbReference>
<feature type="region of interest" description="Disordered" evidence="1">
    <location>
        <begin position="1"/>
        <end position="32"/>
    </location>
</feature>
<evidence type="ECO:0000256" key="1">
    <source>
        <dbReference type="SAM" id="MobiDB-lite"/>
    </source>
</evidence>
<name>A0ABR3I117_LOXSC</name>
<dbReference type="Proteomes" id="UP001549920">
    <property type="component" value="Unassembled WGS sequence"/>
</dbReference>
<dbReference type="SUPFAM" id="SSF56219">
    <property type="entry name" value="DNase I-like"/>
    <property type="match status" value="1"/>
</dbReference>
<feature type="domain" description="Reverse transcriptase" evidence="2">
    <location>
        <begin position="543"/>
        <end position="810"/>
    </location>
</feature>
<dbReference type="PANTHER" id="PTHR47027:SF20">
    <property type="entry name" value="REVERSE TRANSCRIPTASE-LIKE PROTEIN WITH RNA-DIRECTED DNA POLYMERASE DOMAIN"/>
    <property type="match status" value="1"/>
</dbReference>
<dbReference type="InterPro" id="IPR036691">
    <property type="entry name" value="Endo/exonu/phosph_ase_sf"/>
</dbReference>
<dbReference type="InterPro" id="IPR000477">
    <property type="entry name" value="RT_dom"/>
</dbReference>
<dbReference type="InterPro" id="IPR043502">
    <property type="entry name" value="DNA/RNA_pol_sf"/>
</dbReference>
<dbReference type="Pfam" id="PF00078">
    <property type="entry name" value="RVT_1"/>
    <property type="match status" value="1"/>
</dbReference>
<dbReference type="InterPro" id="IPR005135">
    <property type="entry name" value="Endo/exonuclease/phosphatase"/>
</dbReference>
<dbReference type="Pfam" id="PF03372">
    <property type="entry name" value="Exo_endo_phos"/>
    <property type="match status" value="1"/>
</dbReference>
<proteinExistence type="predicted"/>
<dbReference type="EMBL" id="JBEUOH010000010">
    <property type="protein sequence ID" value="KAL0882503.1"/>
    <property type="molecule type" value="Genomic_DNA"/>
</dbReference>
<evidence type="ECO:0000313" key="4">
    <source>
        <dbReference type="Proteomes" id="UP001549920"/>
    </source>
</evidence>
<gene>
    <name evidence="3" type="ORF">ABMA27_000970</name>
</gene>
<dbReference type="CDD" id="cd01650">
    <property type="entry name" value="RT_nLTR_like"/>
    <property type="match status" value="1"/>
</dbReference>
<dbReference type="CDD" id="cd09076">
    <property type="entry name" value="L1-EN"/>
    <property type="match status" value="1"/>
</dbReference>
<dbReference type="PANTHER" id="PTHR47027">
    <property type="entry name" value="REVERSE TRANSCRIPTASE DOMAIN-CONTAINING PROTEIN"/>
    <property type="match status" value="1"/>
</dbReference>
<reference evidence="3 4" key="1">
    <citation type="submission" date="2024-06" db="EMBL/GenBank/DDBJ databases">
        <title>A chromosome-level genome assembly of beet webworm, Loxostege sticticalis.</title>
        <authorList>
            <person name="Zhang Y."/>
        </authorList>
    </citation>
    <scope>NUCLEOTIDE SEQUENCE [LARGE SCALE GENOMIC DNA]</scope>
    <source>
        <strain evidence="3">AQ026</strain>
        <tissue evidence="3">Whole body</tissue>
    </source>
</reference>
<evidence type="ECO:0000313" key="3">
    <source>
        <dbReference type="EMBL" id="KAL0882503.1"/>
    </source>
</evidence>
<keyword evidence="4" id="KW-1185">Reference proteome</keyword>
<dbReference type="Gene3D" id="3.60.10.10">
    <property type="entry name" value="Endonuclease/exonuclease/phosphatase"/>
    <property type="match status" value="1"/>
</dbReference>